<reference evidence="1" key="1">
    <citation type="journal article" date="2020" name="Stud. Mycol.">
        <title>101 Dothideomycetes genomes: a test case for predicting lifestyles and emergence of pathogens.</title>
        <authorList>
            <person name="Haridas S."/>
            <person name="Albert R."/>
            <person name="Binder M."/>
            <person name="Bloem J."/>
            <person name="Labutti K."/>
            <person name="Salamov A."/>
            <person name="Andreopoulos B."/>
            <person name="Baker S."/>
            <person name="Barry K."/>
            <person name="Bills G."/>
            <person name="Bluhm B."/>
            <person name="Cannon C."/>
            <person name="Castanera R."/>
            <person name="Culley D."/>
            <person name="Daum C."/>
            <person name="Ezra D."/>
            <person name="Gonzalez J."/>
            <person name="Henrissat B."/>
            <person name="Kuo A."/>
            <person name="Liang C."/>
            <person name="Lipzen A."/>
            <person name="Lutzoni F."/>
            <person name="Magnuson J."/>
            <person name="Mondo S."/>
            <person name="Nolan M."/>
            <person name="Ohm R."/>
            <person name="Pangilinan J."/>
            <person name="Park H.-J."/>
            <person name="Ramirez L."/>
            <person name="Alfaro M."/>
            <person name="Sun H."/>
            <person name="Tritt A."/>
            <person name="Yoshinaga Y."/>
            <person name="Zwiers L.-H."/>
            <person name="Turgeon B."/>
            <person name="Goodwin S."/>
            <person name="Spatafora J."/>
            <person name="Crous P."/>
            <person name="Grigoriev I."/>
        </authorList>
    </citation>
    <scope>NUCLEOTIDE SEQUENCE</scope>
    <source>
        <strain evidence="1">ATCC 200398</strain>
    </source>
</reference>
<dbReference type="EMBL" id="MU003526">
    <property type="protein sequence ID" value="KAF2466089.1"/>
    <property type="molecule type" value="Genomic_DNA"/>
</dbReference>
<organism evidence="1 2">
    <name type="scientific">Lindgomyces ingoldianus</name>
    <dbReference type="NCBI Taxonomy" id="673940"/>
    <lineage>
        <taxon>Eukaryota</taxon>
        <taxon>Fungi</taxon>
        <taxon>Dikarya</taxon>
        <taxon>Ascomycota</taxon>
        <taxon>Pezizomycotina</taxon>
        <taxon>Dothideomycetes</taxon>
        <taxon>Pleosporomycetidae</taxon>
        <taxon>Pleosporales</taxon>
        <taxon>Lindgomycetaceae</taxon>
        <taxon>Lindgomyces</taxon>
    </lineage>
</organism>
<dbReference type="Proteomes" id="UP000799755">
    <property type="component" value="Unassembled WGS sequence"/>
</dbReference>
<gene>
    <name evidence="1" type="ORF">BDR25DRAFT_306293</name>
</gene>
<accession>A0ACB6QGP5</accession>
<keyword evidence="2" id="KW-1185">Reference proteome</keyword>
<comment type="caution">
    <text evidence="1">The sequence shown here is derived from an EMBL/GenBank/DDBJ whole genome shotgun (WGS) entry which is preliminary data.</text>
</comment>
<name>A0ACB6QGP5_9PLEO</name>
<proteinExistence type="predicted"/>
<protein>
    <submittedName>
        <fullName evidence="1">Uncharacterized protein</fullName>
    </submittedName>
</protein>
<evidence type="ECO:0000313" key="2">
    <source>
        <dbReference type="Proteomes" id="UP000799755"/>
    </source>
</evidence>
<evidence type="ECO:0000313" key="1">
    <source>
        <dbReference type="EMBL" id="KAF2466089.1"/>
    </source>
</evidence>
<sequence>MGSRDDLNKLEEIVDIIIEIHCLLEESRLLSNTNSDNSIWRATVMKGLLYLYHKLESWRDTVRKQLTDLPYRAVPSRLHNPSDDSYADRLFPFALEWDSLNTAALYNLS</sequence>